<sequence>MRKVLLLCSIVFVLSGCENEEKSIDSFTPVNWEKHLANLKESDSLIRGSSYLSVYSEIYSITEHRSINLTVTASIRNVSSTDTIYVESANYFNTAGDLIRTYVDHPIFLKPLETIEIVINEKDTHGGSGANFIFEWAHKKERYGPTFDAVMISTSGQQGISFTTQGVNR</sequence>
<dbReference type="OrthoDB" id="283474at2"/>
<keyword evidence="2" id="KW-1185">Reference proteome</keyword>
<name>A0A1A7R2S8_9FLAO</name>
<dbReference type="STRING" id="49280.A9996_07730"/>
<dbReference type="RefSeq" id="WP_066432918.1">
    <property type="nucleotide sequence ID" value="NZ_LZRN01000012.1"/>
</dbReference>
<dbReference type="AlphaFoldDB" id="A0A1A7R2S8"/>
<evidence type="ECO:0000313" key="2">
    <source>
        <dbReference type="Proteomes" id="UP000248987"/>
    </source>
</evidence>
<accession>A0A1A7R2S8</accession>
<dbReference type="InterPro" id="IPR021471">
    <property type="entry name" value="DUF3124"/>
</dbReference>
<dbReference type="Pfam" id="PF11322">
    <property type="entry name" value="DUF3124"/>
    <property type="match status" value="1"/>
</dbReference>
<proteinExistence type="predicted"/>
<reference evidence="1 2" key="1">
    <citation type="submission" date="2018-06" db="EMBL/GenBank/DDBJ databases">
        <title>Genomic Encyclopedia of Archaeal and Bacterial Type Strains, Phase II (KMG-II): from individual species to whole genera.</title>
        <authorList>
            <person name="Goeker M."/>
        </authorList>
    </citation>
    <scope>NUCLEOTIDE SEQUENCE [LARGE SCALE GENOMIC DNA]</scope>
    <source>
        <strain evidence="1 2">DSM 12408</strain>
    </source>
</reference>
<dbReference type="PROSITE" id="PS51257">
    <property type="entry name" value="PROKAR_LIPOPROTEIN"/>
    <property type="match status" value="1"/>
</dbReference>
<dbReference type="EMBL" id="QLLQ01000024">
    <property type="protein sequence ID" value="RAJ19122.1"/>
    <property type="molecule type" value="Genomic_DNA"/>
</dbReference>
<comment type="caution">
    <text evidence="1">The sequence shown here is derived from an EMBL/GenBank/DDBJ whole genome shotgun (WGS) entry which is preliminary data.</text>
</comment>
<protein>
    <submittedName>
        <fullName evidence="1">Uncharacterized protein DUF3124</fullName>
    </submittedName>
</protein>
<evidence type="ECO:0000313" key="1">
    <source>
        <dbReference type="EMBL" id="RAJ19122.1"/>
    </source>
</evidence>
<dbReference type="Proteomes" id="UP000248987">
    <property type="component" value="Unassembled WGS sequence"/>
</dbReference>
<organism evidence="1 2">
    <name type="scientific">Gelidibacter algens</name>
    <dbReference type="NCBI Taxonomy" id="49280"/>
    <lineage>
        <taxon>Bacteria</taxon>
        <taxon>Pseudomonadati</taxon>
        <taxon>Bacteroidota</taxon>
        <taxon>Flavobacteriia</taxon>
        <taxon>Flavobacteriales</taxon>
        <taxon>Flavobacteriaceae</taxon>
        <taxon>Gelidibacter</taxon>
    </lineage>
</organism>
<gene>
    <name evidence="1" type="ORF">LX77_03661</name>
</gene>